<organism evidence="3 4">
    <name type="scientific">Bathycoccus prasinos</name>
    <dbReference type="NCBI Taxonomy" id="41875"/>
    <lineage>
        <taxon>Eukaryota</taxon>
        <taxon>Viridiplantae</taxon>
        <taxon>Chlorophyta</taxon>
        <taxon>Mamiellophyceae</taxon>
        <taxon>Mamiellales</taxon>
        <taxon>Bathycoccaceae</taxon>
        <taxon>Bathycoccus</taxon>
    </lineage>
</organism>
<name>K8FAU5_9CHLO</name>
<dbReference type="KEGG" id="bpg:Bathy11g03330"/>
<gene>
    <name evidence="3" type="ordered locus">Bathy11g03330</name>
</gene>
<dbReference type="PROSITE" id="PS50982">
    <property type="entry name" value="MBD"/>
    <property type="match status" value="1"/>
</dbReference>
<evidence type="ECO:0000256" key="1">
    <source>
        <dbReference type="SAM" id="MobiDB-lite"/>
    </source>
</evidence>
<feature type="compositionally biased region" description="Basic and acidic residues" evidence="1">
    <location>
        <begin position="159"/>
        <end position="178"/>
    </location>
</feature>
<feature type="domain" description="MBD" evidence="2">
    <location>
        <begin position="390"/>
        <end position="442"/>
    </location>
</feature>
<feature type="compositionally biased region" description="Basic and acidic residues" evidence="1">
    <location>
        <begin position="132"/>
        <end position="142"/>
    </location>
</feature>
<keyword evidence="4" id="KW-1185">Reference proteome</keyword>
<dbReference type="AlphaFoldDB" id="K8FAU5"/>
<dbReference type="GO" id="GO:0003677">
    <property type="term" value="F:DNA binding"/>
    <property type="evidence" value="ECO:0007669"/>
    <property type="project" value="InterPro"/>
</dbReference>
<evidence type="ECO:0000259" key="2">
    <source>
        <dbReference type="PROSITE" id="PS50982"/>
    </source>
</evidence>
<accession>K8FAU5</accession>
<dbReference type="RefSeq" id="XP_007510408.1">
    <property type="nucleotide sequence ID" value="XM_007510346.1"/>
</dbReference>
<protein>
    <recommendedName>
        <fullName evidence="2">MBD domain-containing protein</fullName>
    </recommendedName>
</protein>
<feature type="region of interest" description="Disordered" evidence="1">
    <location>
        <begin position="132"/>
        <end position="187"/>
    </location>
</feature>
<sequence length="442" mass="49957">MNTFLPANMLTNKDKVISLRDDTVKVSDENADRTTMVRPPSSSYSARVKVHIKPLGIKFVEKIDSSACPTIRDFVERQLWKVQEIRGKEIKIYVEEEGNEEEGYELFGDTETCVLKPDELLTVKLVSDDTKKQKKAKTVERTRKTKKVTSTTRMVDFYEEGKKKRKKGEEENAEKDSSSEDEDGENESILKHQIVHSAIVRGGAKGIHAKDLSEREKVKLNTVRAVQLKGMQEGIYKRVSPGTYAITSKGSEKVIKKMKNSPNSVLTISTPTNAKNFTTIKSPLTTQRKLLTTDDISSRLTGKMISVKFEDPPEWFVATVLSFDVIEQKSSLFYQDGDRELLNMAKACRKGQLSWVVHGDNGTSKTHYRLPPPSPITDSEKAQRALERLRSYIKSLNGTLPEGWNDVDIHYYRNGVSENYFISPEGKKYKGPRAVAKALNLL</sequence>
<evidence type="ECO:0000313" key="4">
    <source>
        <dbReference type="Proteomes" id="UP000198341"/>
    </source>
</evidence>
<dbReference type="Proteomes" id="UP000198341">
    <property type="component" value="Chromosome 11"/>
</dbReference>
<evidence type="ECO:0000313" key="3">
    <source>
        <dbReference type="EMBL" id="CCO18753.1"/>
    </source>
</evidence>
<dbReference type="InterPro" id="IPR001739">
    <property type="entry name" value="Methyl_CpG_DNA-bd"/>
</dbReference>
<dbReference type="GeneID" id="19013012"/>
<proteinExistence type="predicted"/>
<dbReference type="EMBL" id="FO082268">
    <property type="protein sequence ID" value="CCO18753.1"/>
    <property type="molecule type" value="Genomic_DNA"/>
</dbReference>
<reference evidence="3 4" key="1">
    <citation type="submission" date="2011-10" db="EMBL/GenBank/DDBJ databases">
        <authorList>
            <person name="Genoscope - CEA"/>
        </authorList>
    </citation>
    <scope>NUCLEOTIDE SEQUENCE [LARGE SCALE GENOMIC DNA]</scope>
    <source>
        <strain evidence="3 4">RCC 1105</strain>
    </source>
</reference>